<gene>
    <name evidence="2" type="ORF">HAX54_003659</name>
</gene>
<evidence type="ECO:0000313" key="3">
    <source>
        <dbReference type="Proteomes" id="UP000823775"/>
    </source>
</evidence>
<organism evidence="2 3">
    <name type="scientific">Datura stramonium</name>
    <name type="common">Jimsonweed</name>
    <name type="synonym">Common thornapple</name>
    <dbReference type="NCBI Taxonomy" id="4076"/>
    <lineage>
        <taxon>Eukaryota</taxon>
        <taxon>Viridiplantae</taxon>
        <taxon>Streptophyta</taxon>
        <taxon>Embryophyta</taxon>
        <taxon>Tracheophyta</taxon>
        <taxon>Spermatophyta</taxon>
        <taxon>Magnoliopsida</taxon>
        <taxon>eudicotyledons</taxon>
        <taxon>Gunneridae</taxon>
        <taxon>Pentapetalae</taxon>
        <taxon>asterids</taxon>
        <taxon>lamiids</taxon>
        <taxon>Solanales</taxon>
        <taxon>Solanaceae</taxon>
        <taxon>Solanoideae</taxon>
        <taxon>Datureae</taxon>
        <taxon>Datura</taxon>
    </lineage>
</organism>
<feature type="compositionally biased region" description="Basic and acidic residues" evidence="1">
    <location>
        <begin position="17"/>
        <end position="36"/>
    </location>
</feature>
<comment type="caution">
    <text evidence="2">The sequence shown here is derived from an EMBL/GenBank/DDBJ whole genome shotgun (WGS) entry which is preliminary data.</text>
</comment>
<dbReference type="EMBL" id="JACEIK010011676">
    <property type="protein sequence ID" value="MCE3215826.1"/>
    <property type="molecule type" value="Genomic_DNA"/>
</dbReference>
<feature type="region of interest" description="Disordered" evidence="1">
    <location>
        <begin position="96"/>
        <end position="122"/>
    </location>
</feature>
<dbReference type="Proteomes" id="UP000823775">
    <property type="component" value="Unassembled WGS sequence"/>
</dbReference>
<name>A0ABS8WW97_DATST</name>
<sequence length="122" mass="13772">AWHARVRHQRLSTTSRVSERRSRAPQEARGTHDKSGAKKARGAGRSCVLAGVLLTSFLRVSEGAGHFCLHGAEWHTRSRHRTATLAWAMRKAPKREKIGFPTSTRKRKFKSKVKFNKEQGKA</sequence>
<keyword evidence="3" id="KW-1185">Reference proteome</keyword>
<feature type="compositionally biased region" description="Basic residues" evidence="1">
    <location>
        <begin position="1"/>
        <end position="10"/>
    </location>
</feature>
<feature type="region of interest" description="Disordered" evidence="1">
    <location>
        <begin position="1"/>
        <end position="42"/>
    </location>
</feature>
<evidence type="ECO:0000313" key="2">
    <source>
        <dbReference type="EMBL" id="MCE3215826.1"/>
    </source>
</evidence>
<protein>
    <submittedName>
        <fullName evidence="2">Uncharacterized protein</fullName>
    </submittedName>
</protein>
<reference evidence="2 3" key="1">
    <citation type="journal article" date="2021" name="BMC Genomics">
        <title>Datura genome reveals duplications of psychoactive alkaloid biosynthetic genes and high mutation rate following tissue culture.</title>
        <authorList>
            <person name="Rajewski A."/>
            <person name="Carter-House D."/>
            <person name="Stajich J."/>
            <person name="Litt A."/>
        </authorList>
    </citation>
    <scope>NUCLEOTIDE SEQUENCE [LARGE SCALE GENOMIC DNA]</scope>
    <source>
        <strain evidence="2">AR-01</strain>
    </source>
</reference>
<feature type="compositionally biased region" description="Basic residues" evidence="1">
    <location>
        <begin position="104"/>
        <end position="114"/>
    </location>
</feature>
<evidence type="ECO:0000256" key="1">
    <source>
        <dbReference type="SAM" id="MobiDB-lite"/>
    </source>
</evidence>
<accession>A0ABS8WW97</accession>
<proteinExistence type="predicted"/>
<feature type="non-terminal residue" evidence="2">
    <location>
        <position position="1"/>
    </location>
</feature>